<proteinExistence type="predicted"/>
<reference evidence="2" key="1">
    <citation type="submission" date="2024-06" db="EMBL/GenBank/DDBJ databases">
        <authorList>
            <person name="Liu X."/>
            <person name="Lenzi L."/>
            <person name="Haldenby T S."/>
            <person name="Uol C."/>
        </authorList>
    </citation>
    <scope>NUCLEOTIDE SEQUENCE</scope>
</reference>
<name>A0AAV2TGE5_CALDB</name>
<accession>A0AAV2TGE5</accession>
<evidence type="ECO:0000313" key="2">
    <source>
        <dbReference type="EMBL" id="CAL5135540.1"/>
    </source>
</evidence>
<feature type="region of interest" description="Disordered" evidence="1">
    <location>
        <begin position="1"/>
        <end position="43"/>
    </location>
</feature>
<sequence length="159" mass="18519">MARKSSLGSLFRRSKSLGSPTSGGSSPMVGNGKPEGVAESPQNQNRILKFPCARIFRKRSPKRERWPMELHYNGKLSSFYAAKAASMRMLLYTHENRGVERRLYQYLEKRKYDTRYTTEHDENILYKEHYALLKAHEMSKARQNRRCALLQVLEMVNGF</sequence>
<gene>
    <name evidence="2" type="ORF">CDAUBV1_LOCUS9676</name>
</gene>
<dbReference type="AlphaFoldDB" id="A0AAV2TGE5"/>
<dbReference type="Proteomes" id="UP001497525">
    <property type="component" value="Unassembled WGS sequence"/>
</dbReference>
<evidence type="ECO:0000313" key="3">
    <source>
        <dbReference type="Proteomes" id="UP001497525"/>
    </source>
</evidence>
<feature type="compositionally biased region" description="Low complexity" evidence="1">
    <location>
        <begin position="16"/>
        <end position="26"/>
    </location>
</feature>
<protein>
    <submittedName>
        <fullName evidence="2">Uncharacterized protein</fullName>
    </submittedName>
</protein>
<dbReference type="EMBL" id="CAXLJL010000267">
    <property type="protein sequence ID" value="CAL5135540.1"/>
    <property type="molecule type" value="Genomic_DNA"/>
</dbReference>
<comment type="caution">
    <text evidence="2">The sequence shown here is derived from an EMBL/GenBank/DDBJ whole genome shotgun (WGS) entry which is preliminary data.</text>
</comment>
<organism evidence="2 3">
    <name type="scientific">Calicophoron daubneyi</name>
    <name type="common">Rumen fluke</name>
    <name type="synonym">Paramphistomum daubneyi</name>
    <dbReference type="NCBI Taxonomy" id="300641"/>
    <lineage>
        <taxon>Eukaryota</taxon>
        <taxon>Metazoa</taxon>
        <taxon>Spiralia</taxon>
        <taxon>Lophotrochozoa</taxon>
        <taxon>Platyhelminthes</taxon>
        <taxon>Trematoda</taxon>
        <taxon>Digenea</taxon>
        <taxon>Plagiorchiida</taxon>
        <taxon>Pronocephalata</taxon>
        <taxon>Paramphistomoidea</taxon>
        <taxon>Paramphistomidae</taxon>
        <taxon>Calicophoron</taxon>
    </lineage>
</organism>
<evidence type="ECO:0000256" key="1">
    <source>
        <dbReference type="SAM" id="MobiDB-lite"/>
    </source>
</evidence>